<evidence type="ECO:0000313" key="4">
    <source>
        <dbReference type="EMBL" id="RKP44866.1"/>
    </source>
</evidence>
<dbReference type="CDD" id="cd00156">
    <property type="entry name" value="REC"/>
    <property type="match status" value="1"/>
</dbReference>
<proteinExistence type="predicted"/>
<dbReference type="GO" id="GO:0000160">
    <property type="term" value="P:phosphorelay signal transduction system"/>
    <property type="evidence" value="ECO:0007669"/>
    <property type="project" value="InterPro"/>
</dbReference>
<dbReference type="OrthoDB" id="9801101at2"/>
<dbReference type="Gene3D" id="3.40.50.2300">
    <property type="match status" value="1"/>
</dbReference>
<protein>
    <submittedName>
        <fullName evidence="4">Response regulator</fullName>
    </submittedName>
</protein>
<dbReference type="AlphaFoldDB" id="A0A494X910"/>
<dbReference type="SUPFAM" id="SSF52172">
    <property type="entry name" value="CheY-like"/>
    <property type="match status" value="1"/>
</dbReference>
<dbReference type="Proteomes" id="UP000280434">
    <property type="component" value="Unassembled WGS sequence"/>
</dbReference>
<dbReference type="SMART" id="SM00448">
    <property type="entry name" value="REC"/>
    <property type="match status" value="1"/>
</dbReference>
<gene>
    <name evidence="4" type="ORF">D7S89_21165</name>
</gene>
<evidence type="ECO:0000313" key="5">
    <source>
        <dbReference type="Proteomes" id="UP000280434"/>
    </source>
</evidence>
<name>A0A494X910_9BURK</name>
<reference evidence="4 5" key="1">
    <citation type="submission" date="2018-10" db="EMBL/GenBank/DDBJ databases">
        <title>Paraburkholderia sp. 7MK8-2, isolated from soil.</title>
        <authorList>
            <person name="Gao Z.-H."/>
            <person name="Qiu L.-H."/>
        </authorList>
    </citation>
    <scope>NUCLEOTIDE SEQUENCE [LARGE SCALE GENOMIC DNA]</scope>
    <source>
        <strain evidence="4 5">7MK8-2</strain>
    </source>
</reference>
<sequence>MSELDLTPKRASVLVATESVADAELIEKLLLEEFDNVHVSTKPEMAVSDFDERRPCVLVLAFDTLDAARHYYLGLYRLGSTVYAVPHRTVVLCGKHDLWKVYELCTKEYFDDYVLFWPATNDAPRIRMAVHHALRHMRAQTAAGQIGLRPPPEPLGEVAPAATARVAETARVATPGPAAALAEATIEAPYAKPYVPSGMNSGASVEAAPERRPVVLLVEDDAFQRKLLSQLLAGQNVELVCAATGTEAQALMWQHKPDLVLMDVGLPDTSGVEATRRIKAIAQFAHVQIVMVTGHSERNIVVESLKAGAADFLVKPFDKNTLLEKLRLFLPAGVGSPPVS</sequence>
<dbReference type="InterPro" id="IPR050595">
    <property type="entry name" value="Bact_response_regulator"/>
</dbReference>
<comment type="caution">
    <text evidence="4">The sequence shown here is derived from an EMBL/GenBank/DDBJ whole genome shotgun (WGS) entry which is preliminary data.</text>
</comment>
<feature type="modified residue" description="4-aspartylphosphate" evidence="2">
    <location>
        <position position="263"/>
    </location>
</feature>
<accession>A0A494X910</accession>
<keyword evidence="5" id="KW-1185">Reference proteome</keyword>
<dbReference type="InterPro" id="IPR011006">
    <property type="entry name" value="CheY-like_superfamily"/>
</dbReference>
<organism evidence="4 5">
    <name type="scientific">Trinickia fusca</name>
    <dbReference type="NCBI Taxonomy" id="2419777"/>
    <lineage>
        <taxon>Bacteria</taxon>
        <taxon>Pseudomonadati</taxon>
        <taxon>Pseudomonadota</taxon>
        <taxon>Betaproteobacteria</taxon>
        <taxon>Burkholderiales</taxon>
        <taxon>Burkholderiaceae</taxon>
        <taxon>Trinickia</taxon>
    </lineage>
</organism>
<dbReference type="PANTHER" id="PTHR44591">
    <property type="entry name" value="STRESS RESPONSE REGULATOR PROTEIN 1"/>
    <property type="match status" value="1"/>
</dbReference>
<dbReference type="EMBL" id="RBZV01000011">
    <property type="protein sequence ID" value="RKP44866.1"/>
    <property type="molecule type" value="Genomic_DNA"/>
</dbReference>
<dbReference type="PROSITE" id="PS50110">
    <property type="entry name" value="RESPONSE_REGULATORY"/>
    <property type="match status" value="1"/>
</dbReference>
<dbReference type="InterPro" id="IPR001789">
    <property type="entry name" value="Sig_transdc_resp-reg_receiver"/>
</dbReference>
<dbReference type="PANTHER" id="PTHR44591:SF3">
    <property type="entry name" value="RESPONSE REGULATORY DOMAIN-CONTAINING PROTEIN"/>
    <property type="match status" value="1"/>
</dbReference>
<dbReference type="Pfam" id="PF00072">
    <property type="entry name" value="Response_reg"/>
    <property type="match status" value="1"/>
</dbReference>
<evidence type="ECO:0000256" key="1">
    <source>
        <dbReference type="ARBA" id="ARBA00022553"/>
    </source>
</evidence>
<feature type="domain" description="Response regulatory" evidence="3">
    <location>
        <begin position="214"/>
        <end position="330"/>
    </location>
</feature>
<evidence type="ECO:0000259" key="3">
    <source>
        <dbReference type="PROSITE" id="PS50110"/>
    </source>
</evidence>
<evidence type="ECO:0000256" key="2">
    <source>
        <dbReference type="PROSITE-ProRule" id="PRU00169"/>
    </source>
</evidence>
<keyword evidence="1 2" id="KW-0597">Phosphoprotein</keyword>
<dbReference type="RefSeq" id="WP_121280809.1">
    <property type="nucleotide sequence ID" value="NZ_RBZV01000011.1"/>
</dbReference>